<feature type="compositionally biased region" description="Basic and acidic residues" evidence="1">
    <location>
        <begin position="299"/>
        <end position="308"/>
    </location>
</feature>
<feature type="region of interest" description="Disordered" evidence="1">
    <location>
        <begin position="49"/>
        <end position="195"/>
    </location>
</feature>
<feature type="compositionally biased region" description="Basic and acidic residues" evidence="1">
    <location>
        <begin position="1"/>
        <end position="10"/>
    </location>
</feature>
<keyword evidence="3" id="KW-1185">Reference proteome</keyword>
<reference evidence="3" key="1">
    <citation type="journal article" date="2023" name="Commun. Biol.">
        <title>Genome analysis of Parmales, the sister group of diatoms, reveals the evolutionary specialization of diatoms from phago-mixotrophs to photoautotrophs.</title>
        <authorList>
            <person name="Ban H."/>
            <person name="Sato S."/>
            <person name="Yoshikawa S."/>
            <person name="Yamada K."/>
            <person name="Nakamura Y."/>
            <person name="Ichinomiya M."/>
            <person name="Sato N."/>
            <person name="Blanc-Mathieu R."/>
            <person name="Endo H."/>
            <person name="Kuwata A."/>
            <person name="Ogata H."/>
        </authorList>
    </citation>
    <scope>NUCLEOTIDE SEQUENCE [LARGE SCALE GENOMIC DNA]</scope>
</reference>
<evidence type="ECO:0000256" key="1">
    <source>
        <dbReference type="SAM" id="MobiDB-lite"/>
    </source>
</evidence>
<name>A0A9W7G0T5_9STRA</name>
<dbReference type="AlphaFoldDB" id="A0A9W7G0T5"/>
<feature type="compositionally biased region" description="Basic residues" evidence="1">
    <location>
        <begin position="73"/>
        <end position="83"/>
    </location>
</feature>
<feature type="region of interest" description="Disordered" evidence="1">
    <location>
        <begin position="215"/>
        <end position="318"/>
    </location>
</feature>
<evidence type="ECO:0000313" key="3">
    <source>
        <dbReference type="Proteomes" id="UP001165065"/>
    </source>
</evidence>
<dbReference type="EMBL" id="BRYA01000007">
    <property type="protein sequence ID" value="GMI31270.1"/>
    <property type="molecule type" value="Genomic_DNA"/>
</dbReference>
<proteinExistence type="predicted"/>
<dbReference type="Proteomes" id="UP001165065">
    <property type="component" value="Unassembled WGS sequence"/>
</dbReference>
<sequence>MADLLKDTRTKATPNGSRVVEKRGKKKEPRKGYGIFANEHVPITFAIEDVNSVTSEGSNKKKKERGGKFRHTERMRRPRARKGATKEVGEGGGTPTPEQTETGISPPLRVKFHDENAASNAPIGSGALSPPPSSGVDFDVKSPSDTASSKKSIRVPTMKPSARGSLPGAIRASRVRPLMGRNARQSSPPYLTWSNDCTPVDRALLTIEADVLVNGGAPKRASERRPEGGDYSNVKGRPASAGKVRAQRLGGGGNGGVFKGDGQGPSKDRRPQSAHLNYGRARKRGEGWGGTPGWNVSAKLDESRDEGPKTVNHPGVDVGKARIAAEKYQAGWKPQGRWSWTTTTSMM</sequence>
<feature type="compositionally biased region" description="Polar residues" evidence="1">
    <location>
        <begin position="183"/>
        <end position="195"/>
    </location>
</feature>
<feature type="region of interest" description="Disordered" evidence="1">
    <location>
        <begin position="1"/>
        <end position="33"/>
    </location>
</feature>
<feature type="compositionally biased region" description="Gly residues" evidence="1">
    <location>
        <begin position="249"/>
        <end position="263"/>
    </location>
</feature>
<evidence type="ECO:0000313" key="2">
    <source>
        <dbReference type="EMBL" id="GMI31270.1"/>
    </source>
</evidence>
<dbReference type="OrthoDB" id="10542763at2759"/>
<comment type="caution">
    <text evidence="2">The sequence shown here is derived from an EMBL/GenBank/DDBJ whole genome shotgun (WGS) entry which is preliminary data.</text>
</comment>
<gene>
    <name evidence="2" type="ORF">TrCOL_g9015</name>
</gene>
<accession>A0A9W7G0T5</accession>
<protein>
    <submittedName>
        <fullName evidence="2">Uncharacterized protein</fullName>
    </submittedName>
</protein>
<organism evidence="2 3">
    <name type="scientific">Triparma columacea</name>
    <dbReference type="NCBI Taxonomy" id="722753"/>
    <lineage>
        <taxon>Eukaryota</taxon>
        <taxon>Sar</taxon>
        <taxon>Stramenopiles</taxon>
        <taxon>Ochrophyta</taxon>
        <taxon>Bolidophyceae</taxon>
        <taxon>Parmales</taxon>
        <taxon>Triparmaceae</taxon>
        <taxon>Triparma</taxon>
    </lineage>
</organism>